<dbReference type="Gramene" id="Solyc12g015895.1.1">
    <property type="protein sequence ID" value="Solyc12g015895.1.1"/>
    <property type="gene ID" value="Solyc12g015895.1"/>
</dbReference>
<reference evidence="2" key="2">
    <citation type="submission" date="2019-01" db="UniProtKB">
        <authorList>
            <consortium name="EnsemblPlants"/>
        </authorList>
    </citation>
    <scope>IDENTIFICATION</scope>
    <source>
        <strain evidence="2">cv. Heinz 1706</strain>
    </source>
</reference>
<accession>A0A3Q7J629</accession>
<sequence length="161" mass="18228">MVNHIPKLNGESACGPDGFSGFFPKLLGVLLPKKEEVKKFSDLRLISLSCFINKIISRMNNKGATEDISPTQSGFVKSVRENVLLAQDIIRDFGKRNQNINEVVKLDMSKAYDRVSWIFLMKVLRKFGFCEIIIDMELKTGRPPITHSIHNCSRSTGKRVE</sequence>
<reference evidence="2" key="1">
    <citation type="journal article" date="2012" name="Nature">
        <title>The tomato genome sequence provides insights into fleshy fruit evolution.</title>
        <authorList>
            <consortium name="Tomato Genome Consortium"/>
        </authorList>
    </citation>
    <scope>NUCLEOTIDE SEQUENCE [LARGE SCALE GENOMIC DNA]</scope>
    <source>
        <strain evidence="2">cv. Heinz 1706</strain>
    </source>
</reference>
<evidence type="ECO:0000313" key="3">
    <source>
        <dbReference type="Proteomes" id="UP000004994"/>
    </source>
</evidence>
<protein>
    <recommendedName>
        <fullName evidence="1">Reverse transcriptase domain-containing protein</fullName>
    </recommendedName>
</protein>
<dbReference type="PANTHER" id="PTHR46890">
    <property type="entry name" value="NON-LTR RETROLELEMENT REVERSE TRANSCRIPTASE-LIKE PROTEIN-RELATED"/>
    <property type="match status" value="1"/>
</dbReference>
<dbReference type="InParanoid" id="A0A3Q7J629"/>
<dbReference type="InterPro" id="IPR052343">
    <property type="entry name" value="Retrotransposon-Effector_Assoc"/>
</dbReference>
<dbReference type="PANTHER" id="PTHR46890:SF34">
    <property type="entry name" value="REVERSE TRANSCRIPTASE DOMAIN-CONTAINING PROTEIN"/>
    <property type="match status" value="1"/>
</dbReference>
<feature type="domain" description="Reverse transcriptase" evidence="1">
    <location>
        <begin position="35"/>
        <end position="137"/>
    </location>
</feature>
<dbReference type="InterPro" id="IPR000477">
    <property type="entry name" value="RT_dom"/>
</dbReference>
<dbReference type="STRING" id="4081.A0A3Q7J629"/>
<keyword evidence="3" id="KW-1185">Reference proteome</keyword>
<evidence type="ECO:0000313" key="2">
    <source>
        <dbReference type="EnsemblPlants" id="Solyc12g015895.1.1"/>
    </source>
</evidence>
<evidence type="ECO:0000259" key="1">
    <source>
        <dbReference type="Pfam" id="PF00078"/>
    </source>
</evidence>
<dbReference type="AlphaFoldDB" id="A0A3Q7J629"/>
<organism evidence="2">
    <name type="scientific">Solanum lycopersicum</name>
    <name type="common">Tomato</name>
    <name type="synonym">Lycopersicon esculentum</name>
    <dbReference type="NCBI Taxonomy" id="4081"/>
    <lineage>
        <taxon>Eukaryota</taxon>
        <taxon>Viridiplantae</taxon>
        <taxon>Streptophyta</taxon>
        <taxon>Embryophyta</taxon>
        <taxon>Tracheophyta</taxon>
        <taxon>Spermatophyta</taxon>
        <taxon>Magnoliopsida</taxon>
        <taxon>eudicotyledons</taxon>
        <taxon>Gunneridae</taxon>
        <taxon>Pentapetalae</taxon>
        <taxon>asterids</taxon>
        <taxon>lamiids</taxon>
        <taxon>Solanales</taxon>
        <taxon>Solanaceae</taxon>
        <taxon>Solanoideae</taxon>
        <taxon>Solaneae</taxon>
        <taxon>Solanum</taxon>
        <taxon>Solanum subgen. Lycopersicon</taxon>
    </lineage>
</organism>
<dbReference type="OMA" id="GEDIHEM"/>
<name>A0A3Q7J629_SOLLC</name>
<dbReference type="Pfam" id="PF00078">
    <property type="entry name" value="RVT_1"/>
    <property type="match status" value="1"/>
</dbReference>
<dbReference type="Proteomes" id="UP000004994">
    <property type="component" value="Chromosome 12"/>
</dbReference>
<dbReference type="EnsemblPlants" id="Solyc12g015895.1.1">
    <property type="protein sequence ID" value="Solyc12g015895.1.1"/>
    <property type="gene ID" value="Solyc12g015895.1"/>
</dbReference>
<proteinExistence type="predicted"/>